<reference evidence="2" key="1">
    <citation type="submission" date="2021-10" db="EMBL/GenBank/DDBJ databases">
        <authorList>
            <person name="Piombo E."/>
        </authorList>
    </citation>
    <scope>NUCLEOTIDE SEQUENCE</scope>
</reference>
<evidence type="ECO:0000256" key="1">
    <source>
        <dbReference type="SAM" id="MobiDB-lite"/>
    </source>
</evidence>
<feature type="compositionally biased region" description="Low complexity" evidence="1">
    <location>
        <begin position="200"/>
        <end position="241"/>
    </location>
</feature>
<protein>
    <recommendedName>
        <fullName evidence="4">CYC8-general repressor of transcription</fullName>
    </recommendedName>
</protein>
<comment type="caution">
    <text evidence="2">The sequence shown here is derived from an EMBL/GenBank/DDBJ whole genome shotgun (WGS) entry which is preliminary data.</text>
</comment>
<feature type="compositionally biased region" description="Low complexity" evidence="1">
    <location>
        <begin position="168"/>
        <end position="192"/>
    </location>
</feature>
<gene>
    <name evidence="2" type="ORF">CBYS24578_00003396</name>
</gene>
<evidence type="ECO:0008006" key="4">
    <source>
        <dbReference type="Google" id="ProtNLM"/>
    </source>
</evidence>
<keyword evidence="3" id="KW-1185">Reference proteome</keyword>
<evidence type="ECO:0000313" key="2">
    <source>
        <dbReference type="EMBL" id="CAG9997954.1"/>
    </source>
</evidence>
<accession>A0A9N9YA26</accession>
<proteinExistence type="predicted"/>
<name>A0A9N9YA26_9HYPO</name>
<organism evidence="2 3">
    <name type="scientific">Clonostachys byssicola</name>
    <dbReference type="NCBI Taxonomy" id="160290"/>
    <lineage>
        <taxon>Eukaryota</taxon>
        <taxon>Fungi</taxon>
        <taxon>Dikarya</taxon>
        <taxon>Ascomycota</taxon>
        <taxon>Pezizomycotina</taxon>
        <taxon>Sordariomycetes</taxon>
        <taxon>Hypocreomycetidae</taxon>
        <taxon>Hypocreales</taxon>
        <taxon>Bionectriaceae</taxon>
        <taxon>Clonostachys</taxon>
    </lineage>
</organism>
<sequence>MYAAGYGFGNAAPNFNAGAPQQPGGQQQQHLMYNQQQQFAGMAPQAAFAPGANAQMMPGGSAGMMQNAGMPHMGANGQMPNYQQQFAGNPYGQVIPPGMTPPNFNQNNFMMAGGAMQGFPMNQSGMPQHQQQQPQPNQQQQQAQHQQQQQMLQRLAQQQGHSSMNQMSSPQRPPSAAQSTPTNALPSQQGQFQPPPPPQQQQQQQPQPQQQQQPPQPQQQPSQPQQQQHQTPTPTHAQTPTSFQPQSADGVTPSTPSFPTNPVSQQATPTGTGTEARDNQRFTLLLDINHELLYESIQIQKSQVELKKELAAEGKAAPDQKLNEEQAALQQDYVQCMRRLQSNLSYLAALADRKPDTKLLPCPAHMTPPPLNLSIKLRAPPFVPEGADSKVDPVTDREERDADIKDLYARLQACFPGIDPTKEPAHRQGVAQPQKPTNVGTPQAAVPNPNLQNAHHAKMGNLPASNYSGMGA</sequence>
<feature type="compositionally biased region" description="Low complexity" evidence="1">
    <location>
        <begin position="128"/>
        <end position="159"/>
    </location>
</feature>
<feature type="compositionally biased region" description="Polar residues" evidence="1">
    <location>
        <begin position="242"/>
        <end position="273"/>
    </location>
</feature>
<dbReference type="OrthoDB" id="2530523at2759"/>
<feature type="region of interest" description="Disordered" evidence="1">
    <location>
        <begin position="110"/>
        <end position="277"/>
    </location>
</feature>
<dbReference type="Proteomes" id="UP000754883">
    <property type="component" value="Unassembled WGS sequence"/>
</dbReference>
<dbReference type="AlphaFoldDB" id="A0A9N9YA26"/>
<feature type="region of interest" description="Disordered" evidence="1">
    <location>
        <begin position="418"/>
        <end position="472"/>
    </location>
</feature>
<evidence type="ECO:0000313" key="3">
    <source>
        <dbReference type="Proteomes" id="UP000754883"/>
    </source>
</evidence>
<feature type="compositionally biased region" description="Polar residues" evidence="1">
    <location>
        <begin position="463"/>
        <end position="472"/>
    </location>
</feature>
<dbReference type="EMBL" id="CABFNO020001546">
    <property type="protein sequence ID" value="CAG9997954.1"/>
    <property type="molecule type" value="Genomic_DNA"/>
</dbReference>